<keyword evidence="2" id="KW-0560">Oxidoreductase</keyword>
<dbReference type="EMBL" id="CP024899">
    <property type="protein sequence ID" value="ATX67326.1"/>
    <property type="molecule type" value="Genomic_DNA"/>
</dbReference>
<protein>
    <submittedName>
        <fullName evidence="7">Dehydrogenase</fullName>
    </submittedName>
</protein>
<proteinExistence type="inferred from homology"/>
<dbReference type="InterPro" id="IPR027266">
    <property type="entry name" value="TrmE/GcvT-like"/>
</dbReference>
<dbReference type="InterPro" id="IPR032503">
    <property type="entry name" value="FAO_M"/>
</dbReference>
<dbReference type="PANTHER" id="PTHR13847">
    <property type="entry name" value="SARCOSINE DEHYDROGENASE-RELATED"/>
    <property type="match status" value="1"/>
</dbReference>
<organism evidence="7 8">
    <name type="scientific">Roseinatronobacter bogoriensis subsp. barguzinensis</name>
    <dbReference type="NCBI Taxonomy" id="441209"/>
    <lineage>
        <taxon>Bacteria</taxon>
        <taxon>Pseudomonadati</taxon>
        <taxon>Pseudomonadota</taxon>
        <taxon>Alphaproteobacteria</taxon>
        <taxon>Rhodobacterales</taxon>
        <taxon>Paracoccaceae</taxon>
        <taxon>Roseinatronobacter</taxon>
    </lineage>
</organism>
<evidence type="ECO:0000259" key="5">
    <source>
        <dbReference type="Pfam" id="PF08669"/>
    </source>
</evidence>
<evidence type="ECO:0000313" key="7">
    <source>
        <dbReference type="EMBL" id="ATX67326.1"/>
    </source>
</evidence>
<dbReference type="InterPro" id="IPR006076">
    <property type="entry name" value="FAD-dep_OxRdtase"/>
</dbReference>
<dbReference type="Pfam" id="PF01571">
    <property type="entry name" value="GCV_T"/>
    <property type="match status" value="1"/>
</dbReference>
<feature type="domain" description="FAD dependent oxidoreductase central" evidence="6">
    <location>
        <begin position="373"/>
        <end position="426"/>
    </location>
</feature>
<dbReference type="InterPro" id="IPR036188">
    <property type="entry name" value="FAD/NAD-bd_sf"/>
</dbReference>
<dbReference type="PANTHER" id="PTHR13847:SF193">
    <property type="entry name" value="PYRUVATE DEHYDROGENASE PHOSPHATASE REGULATORY SUBUNIT, MITOCHONDRIAL"/>
    <property type="match status" value="1"/>
</dbReference>
<sequence>MTHAKPLPSHAQAVVIGGGVIGCSILYHLAKLGWADVVLLERSELTSGSTWHAAANIHGLHDSTNISRLQHYTMQLYKELEAETGQSCGVFQPGSLYLAQTQARVHQLRLQEAKARRYGMNFHEISRNEAERLHPLVNFDGVQCIMFEPDGGNVDPSGVTNAYAVGARQRGAEIHRFTPVTGTEAQPDGTWIVRTKRGDIRTPWVINAAGLWAREVAAMAGLTLPLIPTEHQYFVTETIADVAALGRRLPSVADRDGEYYLRQEGQGLLVGAYERDMRFWAEDGTPLGFGHELFADDLDRIEDNILRAIDRVPAVGEAGIKRVINGPMIWSPDSSALMGPVPEMRGYFCCCGIIPGFSQSGGLGKLAAEWIVEGEPSLDLFGWDMARFGHWAGKDFTRARVADQYANRFKIHFPGEERTAGRPARTRPAYAMQQEMGAVFGLNYGWEHPLYFDAATPDSAGFTRQPWFDTVGREARMLRDHAGIIDISNFAKYRVTGAGAEAWLNAVFANRMPTRVGRSCLTPLIGKRGGVAGDFTVTRLGEQDFWVIGSGMAERYHTRFFHDVPLPDGTRFDSLTDSTCGFNVAGPRARDLLARLTNTDLSNADFPFFRSQRITVAGVDCVALRVSFTGDLGWELHCAATDQVALYTALLDAGREFGAGPVGSRALMSLRVEKGYGSWGRDYSPEYWPQESGLDGLICDNKDFLNKGAWLAIRDTPAREQMVMLEIDVTNADAQGGEPVFLPDGTPLGQVSSGAYGYGVQKSLAIAYVNAGRRPDDGQVQVAILGQPHGARILDRAPFDPDGLRLRDRQLADIPL</sequence>
<name>A0A2K8KEA0_9RHOB</name>
<dbReference type="SUPFAM" id="SSF103025">
    <property type="entry name" value="Folate-binding domain"/>
    <property type="match status" value="1"/>
</dbReference>
<dbReference type="Proteomes" id="UP000228948">
    <property type="component" value="Chromosome"/>
</dbReference>
<feature type="domain" description="Aminomethyltransferase C-terminal" evidence="5">
    <location>
        <begin position="721"/>
        <end position="800"/>
    </location>
</feature>
<dbReference type="InterPro" id="IPR029043">
    <property type="entry name" value="GcvT/YgfZ_C"/>
</dbReference>
<evidence type="ECO:0000256" key="2">
    <source>
        <dbReference type="ARBA" id="ARBA00023002"/>
    </source>
</evidence>
<dbReference type="InterPro" id="IPR006222">
    <property type="entry name" value="GCVT_N"/>
</dbReference>
<feature type="domain" description="GCVT N-terminal" evidence="4">
    <location>
        <begin position="430"/>
        <end position="698"/>
    </location>
</feature>
<dbReference type="SUPFAM" id="SSF101790">
    <property type="entry name" value="Aminomethyltransferase beta-barrel domain"/>
    <property type="match status" value="1"/>
</dbReference>
<keyword evidence="8" id="KW-1185">Reference proteome</keyword>
<evidence type="ECO:0000259" key="6">
    <source>
        <dbReference type="Pfam" id="PF16350"/>
    </source>
</evidence>
<dbReference type="SUPFAM" id="SSF54373">
    <property type="entry name" value="FAD-linked reductases, C-terminal domain"/>
    <property type="match status" value="1"/>
</dbReference>
<dbReference type="Gene3D" id="3.50.50.60">
    <property type="entry name" value="FAD/NAD(P)-binding domain"/>
    <property type="match status" value="1"/>
</dbReference>
<dbReference type="RefSeq" id="WP_071481761.1">
    <property type="nucleotide sequence ID" value="NZ_CP024899.1"/>
</dbReference>
<comment type="similarity">
    <text evidence="1">Belongs to the GcvT family.</text>
</comment>
<evidence type="ECO:0000256" key="1">
    <source>
        <dbReference type="ARBA" id="ARBA00008609"/>
    </source>
</evidence>
<dbReference type="Gene3D" id="3.30.70.1400">
    <property type="entry name" value="Aminomethyltransferase beta-barrel domains"/>
    <property type="match status" value="1"/>
</dbReference>
<dbReference type="GO" id="GO:0005737">
    <property type="term" value="C:cytoplasm"/>
    <property type="evidence" value="ECO:0007669"/>
    <property type="project" value="TreeGrafter"/>
</dbReference>
<evidence type="ECO:0000313" key="8">
    <source>
        <dbReference type="Proteomes" id="UP000228948"/>
    </source>
</evidence>
<dbReference type="Pfam" id="PF08669">
    <property type="entry name" value="GCV_T_C"/>
    <property type="match status" value="1"/>
</dbReference>
<dbReference type="GO" id="GO:0016491">
    <property type="term" value="F:oxidoreductase activity"/>
    <property type="evidence" value="ECO:0007669"/>
    <property type="project" value="UniProtKB-KW"/>
</dbReference>
<dbReference type="Pfam" id="PF16350">
    <property type="entry name" value="FAO_M"/>
    <property type="match status" value="1"/>
</dbReference>
<evidence type="ECO:0000259" key="3">
    <source>
        <dbReference type="Pfam" id="PF01266"/>
    </source>
</evidence>
<dbReference type="InterPro" id="IPR013977">
    <property type="entry name" value="GcvT_C"/>
</dbReference>
<accession>A0A2K8KEA0</accession>
<reference evidence="7 8" key="1">
    <citation type="submission" date="2017-11" db="EMBL/GenBank/DDBJ databases">
        <title>Revised Sequence and Annotation of the Rhodobaca barguzinensis strain alga05 Genome.</title>
        <authorList>
            <person name="Kopejtka K."/>
            <person name="Tomasch J.M."/>
            <person name="Bunk B."/>
            <person name="Koblizek M."/>
        </authorList>
    </citation>
    <scope>NUCLEOTIDE SEQUENCE [LARGE SCALE GENOMIC DNA]</scope>
    <source>
        <strain evidence="8">alga05</strain>
    </source>
</reference>
<evidence type="ECO:0000259" key="4">
    <source>
        <dbReference type="Pfam" id="PF01571"/>
    </source>
</evidence>
<gene>
    <name evidence="7" type="ORF">BG454_17160</name>
</gene>
<dbReference type="KEGG" id="rbg:BG454_17160"/>
<dbReference type="Gene3D" id="2.40.30.110">
    <property type="entry name" value="Aminomethyltransferase beta-barrel domains"/>
    <property type="match status" value="1"/>
</dbReference>
<dbReference type="Gene3D" id="3.30.1360.120">
    <property type="entry name" value="Probable tRNA modification gtpase trme, domain 1"/>
    <property type="match status" value="1"/>
</dbReference>
<dbReference type="SUPFAM" id="SSF51905">
    <property type="entry name" value="FAD/NAD(P)-binding domain"/>
    <property type="match status" value="1"/>
</dbReference>
<dbReference type="OrthoDB" id="7156675at2"/>
<dbReference type="STRING" id="441209.GCA_001870665_03217"/>
<feature type="domain" description="FAD dependent oxidoreductase" evidence="3">
    <location>
        <begin position="13"/>
        <end position="370"/>
    </location>
</feature>
<dbReference type="PROSITE" id="PS51257">
    <property type="entry name" value="PROKAR_LIPOPROTEIN"/>
    <property type="match status" value="1"/>
</dbReference>
<dbReference type="AlphaFoldDB" id="A0A2K8KEA0"/>
<dbReference type="Pfam" id="PF01266">
    <property type="entry name" value="DAO"/>
    <property type="match status" value="1"/>
</dbReference>
<dbReference type="Gene3D" id="3.30.9.10">
    <property type="entry name" value="D-Amino Acid Oxidase, subunit A, domain 2"/>
    <property type="match status" value="1"/>
</dbReference>